<dbReference type="AlphaFoldDB" id="A0AA86NFK2"/>
<name>A0AA86NFK2_9EUKA</name>
<evidence type="ECO:0000313" key="1">
    <source>
        <dbReference type="EMBL" id="CAI9918239.1"/>
    </source>
</evidence>
<protein>
    <submittedName>
        <fullName evidence="2">Hypothetical_protein</fullName>
    </submittedName>
</protein>
<keyword evidence="3" id="KW-1185">Reference proteome</keyword>
<dbReference type="EMBL" id="CAXDID020000235">
    <property type="protein sequence ID" value="CAL6061627.1"/>
    <property type="molecule type" value="Genomic_DNA"/>
</dbReference>
<dbReference type="Proteomes" id="UP001642409">
    <property type="component" value="Unassembled WGS sequence"/>
</dbReference>
<reference evidence="1" key="1">
    <citation type="submission" date="2023-06" db="EMBL/GenBank/DDBJ databases">
        <authorList>
            <person name="Kurt Z."/>
        </authorList>
    </citation>
    <scope>NUCLEOTIDE SEQUENCE</scope>
</reference>
<gene>
    <name evidence="2" type="ORF">HINF_LOCUS49801</name>
    <name evidence="1" type="ORF">HINF_LOCUS5884</name>
</gene>
<proteinExistence type="predicted"/>
<accession>A0AA86NFK2</accession>
<evidence type="ECO:0000313" key="2">
    <source>
        <dbReference type="EMBL" id="CAL6061627.1"/>
    </source>
</evidence>
<comment type="caution">
    <text evidence="1">The sequence shown here is derived from an EMBL/GenBank/DDBJ whole genome shotgun (WGS) entry which is preliminary data.</text>
</comment>
<reference evidence="2 3" key="2">
    <citation type="submission" date="2024-07" db="EMBL/GenBank/DDBJ databases">
        <authorList>
            <person name="Akdeniz Z."/>
        </authorList>
    </citation>
    <scope>NUCLEOTIDE SEQUENCE [LARGE SCALE GENOMIC DNA]</scope>
</reference>
<dbReference type="EMBL" id="CATOUU010000153">
    <property type="protein sequence ID" value="CAI9918239.1"/>
    <property type="molecule type" value="Genomic_DNA"/>
</dbReference>
<sequence length="762" mass="81285">MNFIFVISLNQLEIPEDYIKGDYFSLLHVSIHEYPQVSDQHLSKELLQSERLDGVSIDIDQNISGVLSRATVISNVRVQVERVQIVGSFFISNLLTQVNYLTMSVNLQNCSTGQFALVPLLSVLCQITNFSFSGALYSVKTSVIAINSVNGSLKLLNANITPKIVNSNETGLLMCDIQTSKIHIANLNLIVNQTHGANISTLVFQAALSEIAINDSIFELVLRTYYAQVSGLLHVSLNSSLNISGSRFKFSIHSHSYSAALVGKAHFSSVSCSGAIFSELSVQLSGSYGGLFSSVVGSNVTFLGSSFEKVNISVDKFGGLVPYVHQSAVIISDSKLISAYVNGTANVGGVCGWSTASNLSLFNSAFSAVFVVGQDTGAYSGGLCGYASINSFLSLLQTLIYKQVTRTNDSKSFSGGICAFLYSESVLSVDYLKINGSVIKSIHTGAFICGSVVVSSVLKVNGVNISSCKVNVEYQAFAGVITAVLESSTIQISSLSVRDVQVNSKVDSYSAVICAHAKLHSTINLTNATINGVQLTAESHVGFVAAYLLFNCSLELSFLILSNSTLFGEWSSGVVGFLDNSGFKLNSAQLLELQTVSRQAASIIIGNVENGSVLIQNAEIQNSLVRAVNLASIVISIIYNGSDVTIQLNVNQTEVLTSKNFAGGVVGQVENSILKINNTLLNKCKVSGENYVGGISAKLINSHLITNNLEMKEMTIKGKTNVEISGNAVNSNTQTEKSIFNGQIADETKTREGTCTLVNGTC</sequence>
<dbReference type="Gene3D" id="2.160.20.110">
    <property type="match status" value="1"/>
</dbReference>
<organism evidence="1">
    <name type="scientific">Hexamita inflata</name>
    <dbReference type="NCBI Taxonomy" id="28002"/>
    <lineage>
        <taxon>Eukaryota</taxon>
        <taxon>Metamonada</taxon>
        <taxon>Diplomonadida</taxon>
        <taxon>Hexamitidae</taxon>
        <taxon>Hexamitinae</taxon>
        <taxon>Hexamita</taxon>
    </lineage>
</organism>
<evidence type="ECO:0000313" key="3">
    <source>
        <dbReference type="Proteomes" id="UP001642409"/>
    </source>
</evidence>